<evidence type="ECO:0000256" key="3">
    <source>
        <dbReference type="ARBA" id="ARBA00023163"/>
    </source>
</evidence>
<evidence type="ECO:0000259" key="5">
    <source>
        <dbReference type="PROSITE" id="PS50977"/>
    </source>
</evidence>
<comment type="caution">
    <text evidence="6">The sequence shown here is derived from an EMBL/GenBank/DDBJ whole genome shotgun (WGS) entry which is preliminary data.</text>
</comment>
<dbReference type="InterPro" id="IPR036271">
    <property type="entry name" value="Tet_transcr_reg_TetR-rel_C_sf"/>
</dbReference>
<keyword evidence="2 4" id="KW-0238">DNA-binding</keyword>
<proteinExistence type="predicted"/>
<dbReference type="InterPro" id="IPR011075">
    <property type="entry name" value="TetR_C"/>
</dbReference>
<dbReference type="PROSITE" id="PS01081">
    <property type="entry name" value="HTH_TETR_1"/>
    <property type="match status" value="1"/>
</dbReference>
<dbReference type="GO" id="GO:0003677">
    <property type="term" value="F:DNA binding"/>
    <property type="evidence" value="ECO:0007669"/>
    <property type="project" value="UniProtKB-UniRule"/>
</dbReference>
<name>A0A3E0IDC7_9FLAO</name>
<evidence type="ECO:0000313" key="6">
    <source>
        <dbReference type="EMBL" id="REH56619.1"/>
    </source>
</evidence>
<keyword evidence="1" id="KW-0805">Transcription regulation</keyword>
<accession>A0A3E0IDC7</accession>
<reference evidence="6 7" key="1">
    <citation type="submission" date="2018-08" db="EMBL/GenBank/DDBJ databases">
        <title>Genomic Encyclopedia of Type Strains, Phase IV (KMG-IV): sequencing the most valuable type-strain genomes for metagenomic binning, comparative biology and taxonomic classification.</title>
        <authorList>
            <person name="Goeker M."/>
        </authorList>
    </citation>
    <scope>NUCLEOTIDE SEQUENCE [LARGE SCALE GENOMIC DNA]</scope>
    <source>
        <strain evidence="6 7">DSM 18841</strain>
    </source>
</reference>
<organism evidence="6 7">
    <name type="scientific">Tenacibaculum gallaicum</name>
    <dbReference type="NCBI Taxonomy" id="561505"/>
    <lineage>
        <taxon>Bacteria</taxon>
        <taxon>Pseudomonadati</taxon>
        <taxon>Bacteroidota</taxon>
        <taxon>Flavobacteriia</taxon>
        <taxon>Flavobacteriales</taxon>
        <taxon>Flavobacteriaceae</taxon>
        <taxon>Tenacibaculum</taxon>
    </lineage>
</organism>
<dbReference type="PANTHER" id="PTHR47506">
    <property type="entry name" value="TRANSCRIPTIONAL REGULATORY PROTEIN"/>
    <property type="match status" value="1"/>
</dbReference>
<keyword evidence="3" id="KW-0804">Transcription</keyword>
<dbReference type="SUPFAM" id="SSF48498">
    <property type="entry name" value="Tetracyclin repressor-like, C-terminal domain"/>
    <property type="match status" value="1"/>
</dbReference>
<dbReference type="PROSITE" id="PS50977">
    <property type="entry name" value="HTH_TETR_2"/>
    <property type="match status" value="1"/>
</dbReference>
<dbReference type="InterPro" id="IPR001647">
    <property type="entry name" value="HTH_TetR"/>
</dbReference>
<evidence type="ECO:0000313" key="7">
    <source>
        <dbReference type="Proteomes" id="UP000256884"/>
    </source>
</evidence>
<dbReference type="Pfam" id="PF00440">
    <property type="entry name" value="TetR_N"/>
    <property type="match status" value="1"/>
</dbReference>
<dbReference type="Gene3D" id="1.10.357.10">
    <property type="entry name" value="Tetracycline Repressor, domain 2"/>
    <property type="match status" value="1"/>
</dbReference>
<evidence type="ECO:0000256" key="1">
    <source>
        <dbReference type="ARBA" id="ARBA00023015"/>
    </source>
</evidence>
<feature type="DNA-binding region" description="H-T-H motif" evidence="4">
    <location>
        <begin position="28"/>
        <end position="47"/>
    </location>
</feature>
<sequence length="198" mass="22572">MKKSANTRATILQQAFELIYKKGYQSTSIDEIIATTKVTKGAFYYHFKNKKQMGIAVIKEVIQPKTIDFSVSFLSSSTSLQDSLYTMIEELLLHNSFLTIEYGCPLANLIQEMSPLDNDFKEALNEVKTLWTNAITDSITKEQQNNTINTNSNAEEVADFIIASYWGARALGKLNNKKNMYTYHLKQLKLYLTILKKS</sequence>
<dbReference type="AlphaFoldDB" id="A0A3E0IDC7"/>
<keyword evidence="7" id="KW-1185">Reference proteome</keyword>
<dbReference type="RefSeq" id="WP_115899912.1">
    <property type="nucleotide sequence ID" value="NZ_QUNS01000001.1"/>
</dbReference>
<dbReference type="PRINTS" id="PR00455">
    <property type="entry name" value="HTHTETR"/>
</dbReference>
<gene>
    <name evidence="6" type="ORF">C7448_101661</name>
</gene>
<dbReference type="OrthoDB" id="9798857at2"/>
<protein>
    <submittedName>
        <fullName evidence="6">TetR family transcriptional regulator</fullName>
    </submittedName>
</protein>
<feature type="domain" description="HTH tetR-type" evidence="5">
    <location>
        <begin position="5"/>
        <end position="65"/>
    </location>
</feature>
<dbReference type="SUPFAM" id="SSF46689">
    <property type="entry name" value="Homeodomain-like"/>
    <property type="match status" value="1"/>
</dbReference>
<dbReference type="PANTHER" id="PTHR47506:SF6">
    <property type="entry name" value="HTH-TYPE TRANSCRIPTIONAL REPRESSOR NEMR"/>
    <property type="match status" value="1"/>
</dbReference>
<dbReference type="InterPro" id="IPR023772">
    <property type="entry name" value="DNA-bd_HTH_TetR-type_CS"/>
</dbReference>
<evidence type="ECO:0000256" key="2">
    <source>
        <dbReference type="ARBA" id="ARBA00023125"/>
    </source>
</evidence>
<dbReference type="Pfam" id="PF16925">
    <property type="entry name" value="TetR_C_13"/>
    <property type="match status" value="1"/>
</dbReference>
<dbReference type="EMBL" id="QUNS01000001">
    <property type="protein sequence ID" value="REH56619.1"/>
    <property type="molecule type" value="Genomic_DNA"/>
</dbReference>
<dbReference type="InterPro" id="IPR009057">
    <property type="entry name" value="Homeodomain-like_sf"/>
</dbReference>
<dbReference type="Proteomes" id="UP000256884">
    <property type="component" value="Unassembled WGS sequence"/>
</dbReference>
<evidence type="ECO:0000256" key="4">
    <source>
        <dbReference type="PROSITE-ProRule" id="PRU00335"/>
    </source>
</evidence>